<keyword evidence="2" id="KW-0732">Signal</keyword>
<gene>
    <name evidence="3" type="ORF">CR532_04725</name>
</gene>
<reference evidence="3 4" key="1">
    <citation type="submission" date="2018-01" db="EMBL/GenBank/DDBJ databases">
        <title>Genome sequence of Borrelia tachyglossi.</title>
        <authorList>
            <person name="Gofton A.W."/>
        </authorList>
    </citation>
    <scope>NUCLEOTIDE SEQUENCE [LARGE SCALE GENOMIC DNA]</scope>
    <source>
        <strain evidence="3 4">Bc-F10-1268</strain>
        <plasmid evidence="3 4">pl78</plasmid>
    </source>
</reference>
<feature type="chain" id="PRO_5015657798" description="Lipoprotein" evidence="2">
    <location>
        <begin position="23"/>
        <end position="355"/>
    </location>
</feature>
<keyword evidence="3" id="KW-0614">Plasmid</keyword>
<sequence>MRFNIKNLLVLLLVAVVSCNQLGDKKPETPPKGAEGGTTENPSKKDKVTPPKGAEGTTTEDEVTPLGGSKGTEEDPDARKINVKDLKSELDEDDFRAKNPDEFLPDGDVSPEDMIMTVFATDKLVSPLSNLNIEFSLLRGKRNHKGILVEKEKKTLELKDMPKWSDKGEVLEDIKDAELNYINMIMLGLTQQTLKTKTNNLIEVIDALKEQGKEAGLIPVYLVFYTGEEIASVRIGSELLVDMKQAIAKPGEIIRVDHENFSWGATKTILVNFGDRESETDRIFTPDQVTYDSSTSKIKFSFSNYTYPDDNTTEEQYGELTVSKDYVRVLDNLATAEQLKEFVTNNQAAIVEVEQ</sequence>
<organism evidence="3 4">
    <name type="scientific">Candidatus Borreliella tachyglossi</name>
    <dbReference type="NCBI Taxonomy" id="1964448"/>
    <lineage>
        <taxon>Bacteria</taxon>
        <taxon>Pseudomonadati</taxon>
        <taxon>Spirochaetota</taxon>
        <taxon>Spirochaetia</taxon>
        <taxon>Spirochaetales</taxon>
        <taxon>Borreliaceae</taxon>
        <taxon>Borreliella</taxon>
    </lineage>
</organism>
<dbReference type="PROSITE" id="PS51257">
    <property type="entry name" value="PROKAR_LIPOPROTEIN"/>
    <property type="match status" value="1"/>
</dbReference>
<dbReference type="AlphaFoldDB" id="A0A2S1LYI0"/>
<evidence type="ECO:0000256" key="2">
    <source>
        <dbReference type="SAM" id="SignalP"/>
    </source>
</evidence>
<evidence type="ECO:0000313" key="4">
    <source>
        <dbReference type="Proteomes" id="UP000244655"/>
    </source>
</evidence>
<feature type="compositionally biased region" description="Basic and acidic residues" evidence="1">
    <location>
        <begin position="71"/>
        <end position="81"/>
    </location>
</feature>
<feature type="region of interest" description="Disordered" evidence="1">
    <location>
        <begin position="22"/>
        <end position="81"/>
    </location>
</feature>
<feature type="signal peptide" evidence="2">
    <location>
        <begin position="1"/>
        <end position="22"/>
    </location>
</feature>
<accession>A0A2S1LYI0</accession>
<proteinExistence type="predicted"/>
<dbReference type="Proteomes" id="UP000244655">
    <property type="component" value="Plasmid pl78"/>
</dbReference>
<evidence type="ECO:0000256" key="1">
    <source>
        <dbReference type="SAM" id="MobiDB-lite"/>
    </source>
</evidence>
<geneLocation type="plasmid" evidence="3 4">
    <name>pl78</name>
</geneLocation>
<evidence type="ECO:0008006" key="5">
    <source>
        <dbReference type="Google" id="ProtNLM"/>
    </source>
</evidence>
<dbReference type="RefSeq" id="WP_108729699.1">
    <property type="nucleotide sequence ID" value="NZ_CP025786.1"/>
</dbReference>
<dbReference type="EMBL" id="CP025786">
    <property type="protein sequence ID" value="AWG43305.1"/>
    <property type="molecule type" value="Genomic_DNA"/>
</dbReference>
<name>A0A2S1LYI0_9SPIR</name>
<protein>
    <recommendedName>
        <fullName evidence="5">Lipoprotein</fullName>
    </recommendedName>
</protein>
<evidence type="ECO:0000313" key="3">
    <source>
        <dbReference type="EMBL" id="AWG43305.1"/>
    </source>
</evidence>
<keyword evidence="4" id="KW-1185">Reference proteome</keyword>